<name>F0RNA8_DEIPM</name>
<evidence type="ECO:0000313" key="2">
    <source>
        <dbReference type="Proteomes" id="UP000007718"/>
    </source>
</evidence>
<proteinExistence type="predicted"/>
<reference evidence="1 2" key="2">
    <citation type="journal article" date="2012" name="Stand. Genomic Sci.">
        <title>Complete genome sequence of the orange-red pigmented, radioresistant Deinococcus proteolyticus type strain (MRP(T)).</title>
        <authorList>
            <person name="Copeland A."/>
            <person name="Zeytun A."/>
            <person name="Yassawong M."/>
            <person name="Nolan M."/>
            <person name="Lucas S."/>
            <person name="Hammon N."/>
            <person name="Deshpande S."/>
            <person name="Cheng J.F."/>
            <person name="Han C."/>
            <person name="Tapia R."/>
            <person name="Goodwin L.A."/>
            <person name="Pitluck S."/>
            <person name="Mavromatis K."/>
            <person name="Liolios K."/>
            <person name="Pagani I."/>
            <person name="Ivanova N."/>
            <person name="Mikhailova N."/>
            <person name="Pati A."/>
            <person name="Chen A."/>
            <person name="Palaniappan K."/>
            <person name="Land M."/>
            <person name="Hauser L."/>
            <person name="Jeffries C.D."/>
            <person name="Brambilla E.M."/>
            <person name="Rohde M."/>
            <person name="Sikorski J."/>
            <person name="Pukall R."/>
            <person name="Goker M."/>
            <person name="Detter J.C."/>
            <person name="Woyke T."/>
            <person name="Bristow J."/>
            <person name="Eisen J.A."/>
            <person name="Markowitz V."/>
            <person name="Hugenholtz P."/>
            <person name="Kyrpides N.C."/>
            <person name="Klenk H.P."/>
            <person name="Lapidus A."/>
        </authorList>
    </citation>
    <scope>NUCLEOTIDE SEQUENCE [LARGE SCALE GENOMIC DNA]</scope>
    <source>
        <strain evidence="2">ATCC 35074 / DSM 20540 / JCM 6276 / NBRC 101906 / NCIMB 13154 / VKM Ac-1939 / CCM 2703 / MRP</strain>
    </source>
</reference>
<dbReference type="STRING" id="693977.Deipr_1098"/>
<dbReference type="Proteomes" id="UP000007718">
    <property type="component" value="Chromosome"/>
</dbReference>
<organism evidence="1 2">
    <name type="scientific">Deinococcus proteolyticus (strain ATCC 35074 / DSM 20540 / JCM 6276 / NBRC 101906 / NCIMB 13154 / VKM Ac-1939 / CCM 2703 / MRP)</name>
    <dbReference type="NCBI Taxonomy" id="693977"/>
    <lineage>
        <taxon>Bacteria</taxon>
        <taxon>Thermotogati</taxon>
        <taxon>Deinococcota</taxon>
        <taxon>Deinococci</taxon>
        <taxon>Deinococcales</taxon>
        <taxon>Deinococcaceae</taxon>
        <taxon>Deinococcus</taxon>
    </lineage>
</organism>
<protein>
    <submittedName>
        <fullName evidence="1">Uncharacterized protein</fullName>
    </submittedName>
</protein>
<accession>F0RNA8</accession>
<dbReference type="KEGG" id="dpt:Deipr_1098"/>
<dbReference type="AlphaFoldDB" id="F0RNA8"/>
<reference evidence="2" key="1">
    <citation type="submission" date="2011-02" db="EMBL/GenBank/DDBJ databases">
        <title>The complete sequence of chromosome of Deinococcus proteolyticus DSM 20540.</title>
        <authorList>
            <consortium name="US DOE Joint Genome Institute (JGI-PGF)"/>
            <person name="Lucas S."/>
            <person name="Copeland A."/>
            <person name="Lapidus A."/>
            <person name="Bruce D."/>
            <person name="Goodwin L."/>
            <person name="Pitluck S."/>
            <person name="Kyrpides N."/>
            <person name="Mavromatis K."/>
            <person name="Pagani I."/>
            <person name="Ivanova N."/>
            <person name="Ovchinnikova G."/>
            <person name="Zeytun A."/>
            <person name="Detter J.C."/>
            <person name="Han C."/>
            <person name="Land M."/>
            <person name="Hauser L."/>
            <person name="Markowitz V."/>
            <person name="Cheng J.-F."/>
            <person name="Hugenholtz P."/>
            <person name="Woyke T."/>
            <person name="Wu D."/>
            <person name="Pukall R."/>
            <person name="Steenblock K."/>
            <person name="Brambilla E."/>
            <person name="Klenk H.-P."/>
            <person name="Eisen J.A."/>
        </authorList>
    </citation>
    <scope>NUCLEOTIDE SEQUENCE [LARGE SCALE GENOMIC DNA]</scope>
    <source>
        <strain evidence="2">ATCC 35074 / DSM 20540 / JCM 6276 / NBRC 101906 / NCIMB 13154 / VKM Ac-1939 / CCM 2703 / MRP</strain>
    </source>
</reference>
<evidence type="ECO:0000313" key="1">
    <source>
        <dbReference type="EMBL" id="ADY26250.1"/>
    </source>
</evidence>
<dbReference type="EMBL" id="CP002536">
    <property type="protein sequence ID" value="ADY26250.1"/>
    <property type="molecule type" value="Genomic_DNA"/>
</dbReference>
<gene>
    <name evidence="1" type="ordered locus">Deipr_1098</name>
</gene>
<sequence length="167" mass="18275">MPELPKRPISHKPGGYVGLGNYSSLGTLWRYLRGAEAAGRQGSVVRGDTPDDCRRRISGYTVDGAGFLLDTVRLERELEHGFETHPALLALLCGNPLPLREELNAHYALHTDFVLALTAGRELIVRPEFVFRPKAGGAGTLPPTLRLYGRRMSKDELGVLLARACGL</sequence>
<dbReference type="HOGENOM" id="CLU_1560442_0_0_0"/>
<dbReference type="OrthoDB" id="70033at2"/>
<dbReference type="RefSeq" id="WP_013614859.1">
    <property type="nucleotide sequence ID" value="NC_015161.1"/>
</dbReference>
<keyword evidence="2" id="KW-1185">Reference proteome</keyword>